<protein>
    <submittedName>
        <fullName evidence="1">Uncharacterized protein</fullName>
    </submittedName>
</protein>
<proteinExistence type="predicted"/>
<evidence type="ECO:0000313" key="1">
    <source>
        <dbReference type="EMBL" id="QBK84939.1"/>
    </source>
</evidence>
<dbReference type="EMBL" id="MK500300">
    <property type="protein sequence ID" value="QBK84939.1"/>
    <property type="molecule type" value="Genomic_DNA"/>
</dbReference>
<reference evidence="1" key="1">
    <citation type="journal article" date="2019" name="MBio">
        <title>Virus Genomes from Deep Sea Sediments Expand the Ocean Megavirome and Support Independent Origins of Viral Gigantism.</title>
        <authorList>
            <person name="Backstrom D."/>
            <person name="Yutin N."/>
            <person name="Jorgensen S.L."/>
            <person name="Dharamshi J."/>
            <person name="Homa F."/>
            <person name="Zaremba-Niedwiedzka K."/>
            <person name="Spang A."/>
            <person name="Wolf Y.I."/>
            <person name="Koonin E.V."/>
            <person name="Ettema T.J."/>
        </authorList>
    </citation>
    <scope>NUCLEOTIDE SEQUENCE</scope>
</reference>
<name>A0A481YP91_9VIRU</name>
<gene>
    <name evidence="1" type="ORF">LCDPAC02_01380</name>
</gene>
<sequence length="319" mass="38365">MKFVTISGNQSKNIINIFWNFENEILFCQNSITFEVQDYRFINTIIKYACIKFCKSKKLNFVLNRQHLRILNSSKFNKDNILDYIKFKVSKFEYKKESLIEIDLYNCMCESFKIKKNISSSSSSECRFYSTLSEDSKSDSLSSGYYSSSSSNSNKQKNKHIEFICRNYCHFQYNRDYMFPYSMCENLLQNENFIIYSERMIDFSDKQYYLKTEPSSGNLNYLDAIYNLIGTTIDFIKFENYFDLCINEFSEIVYVDEQNEIDCWNLYFLMCNSIDQTGYKCICGFEILFDKKDYDEWWKCSYYKSHVEEYIKHMNICYI</sequence>
<organism evidence="1">
    <name type="scientific">Pithovirus LCDPAC02</name>
    <dbReference type="NCBI Taxonomy" id="2506601"/>
    <lineage>
        <taxon>Viruses</taxon>
        <taxon>Pithoviruses</taxon>
    </lineage>
</organism>
<accession>A0A481YP91</accession>